<dbReference type="InterPro" id="IPR022485">
    <property type="entry name" value="SHCHC_synthase_MenH"/>
</dbReference>
<evidence type="ECO:0000256" key="2">
    <source>
        <dbReference type="ARBA" id="ARBA00023239"/>
    </source>
</evidence>
<reference evidence="5 6" key="1">
    <citation type="submission" date="2016-12" db="EMBL/GenBank/DDBJ databases">
        <authorList>
            <person name="Song W.-J."/>
            <person name="Kurnit D.M."/>
        </authorList>
    </citation>
    <scope>NUCLEOTIDE SEQUENCE [LARGE SCALE GENOMIC DNA]</scope>
    <source>
        <strain evidence="5 6">CGB1038-1_S1</strain>
    </source>
</reference>
<dbReference type="OrthoDB" id="9808398at2"/>
<feature type="domain" description="AB hydrolase-1" evidence="4">
    <location>
        <begin position="24"/>
        <end position="255"/>
    </location>
</feature>
<comment type="similarity">
    <text evidence="3">Belongs to the AB hydrolase superfamily. MenH family.</text>
</comment>
<evidence type="ECO:0000313" key="5">
    <source>
        <dbReference type="EMBL" id="ONN44031.1"/>
    </source>
</evidence>
<evidence type="ECO:0000256" key="3">
    <source>
        <dbReference type="HAMAP-Rule" id="MF_01660"/>
    </source>
</evidence>
<organism evidence="5 6">
    <name type="scientific">Enterococcus mundtii</name>
    <dbReference type="NCBI Taxonomy" id="53346"/>
    <lineage>
        <taxon>Bacteria</taxon>
        <taxon>Bacillati</taxon>
        <taxon>Bacillota</taxon>
        <taxon>Bacilli</taxon>
        <taxon>Lactobacillales</taxon>
        <taxon>Enterococcaceae</taxon>
        <taxon>Enterococcus</taxon>
    </lineage>
</organism>
<comment type="caution">
    <text evidence="5">The sequence shown here is derived from an EMBL/GenBank/DDBJ whole genome shotgun (WGS) entry which is preliminary data.</text>
</comment>
<dbReference type="Proteomes" id="UP000189299">
    <property type="component" value="Unassembled WGS sequence"/>
</dbReference>
<accession>A0A1V2UKV6</accession>
<dbReference type="RefSeq" id="WP_077151311.1">
    <property type="nucleotide sequence ID" value="NZ_CABMMO010000003.1"/>
</dbReference>
<dbReference type="GO" id="GO:0070205">
    <property type="term" value="F:2-succinyl-6-hydroxy-2,4-cyclohexadiene-1-carboxylate synthase activity"/>
    <property type="evidence" value="ECO:0007669"/>
    <property type="project" value="UniProtKB-UniRule"/>
</dbReference>
<proteinExistence type="inferred from homology"/>
<comment type="function">
    <text evidence="3">Catalyzes a proton abstraction reaction that results in 2,5-elimination of pyruvate from 2-succinyl-5-enolpyruvyl-6-hydroxy-3-cyclohexene-1-carboxylate (SEPHCHC) and the formation of 2-succinyl-6-hydroxy-2,4-cyclohexadiene-1-carboxylate (SHCHC).</text>
</comment>
<dbReference type="GO" id="GO:0009234">
    <property type="term" value="P:menaquinone biosynthetic process"/>
    <property type="evidence" value="ECO:0007669"/>
    <property type="project" value="UniProtKB-UniRule"/>
</dbReference>
<dbReference type="Pfam" id="PF00561">
    <property type="entry name" value="Abhydrolase_1"/>
    <property type="match status" value="1"/>
</dbReference>
<dbReference type="InterPro" id="IPR029058">
    <property type="entry name" value="AB_hydrolase_fold"/>
</dbReference>
<dbReference type="EC" id="4.2.99.20" evidence="3"/>
<keyword evidence="1 3" id="KW-0474">Menaquinone biosynthesis</keyword>
<dbReference type="UniPathway" id="UPA01057">
    <property type="reaction ID" value="UER00900"/>
</dbReference>
<gene>
    <name evidence="3" type="primary">menH</name>
    <name evidence="5" type="ORF">BTN92_04130</name>
</gene>
<dbReference type="UniPathway" id="UPA00079"/>
<sequence>MPVKTVRGVAYHYRWLHQTDPKQPTVICLHGFTGSTQTFMFENPQFNYLAIDLIGHGKTAVYLHPYRYQLSSLVADLASLVSLLEIPSFYVLGYYSMGARVALAWALERPQGIKGLILEGGTAGIADEQQRNHRKKADRKLALRLLKEPLSDFVDDWEKLPLFASQQALSLEQKSRVRNERLAQNKLGLALSLYYMGTGAQKNYWPDLASIECPLLYLVGQKDEKFQKIGKQMTNIKEIFRCQILTECGHCCHIEQPRLFETTVTTWISEMEREWTPSK</sequence>
<comment type="pathway">
    <text evidence="3">Quinol/quinone metabolism; 1,4-dihydroxy-2-naphthoate biosynthesis; 1,4-dihydroxy-2-naphthoate from chorismate: step 3/7.</text>
</comment>
<dbReference type="NCBIfam" id="TIGR03695">
    <property type="entry name" value="menH_SHCHC"/>
    <property type="match status" value="1"/>
</dbReference>
<comment type="catalytic activity">
    <reaction evidence="3">
        <text>5-enolpyruvoyl-6-hydroxy-2-succinyl-cyclohex-3-ene-1-carboxylate = (1R,6R)-6-hydroxy-2-succinyl-cyclohexa-2,4-diene-1-carboxylate + pyruvate</text>
        <dbReference type="Rhea" id="RHEA:25597"/>
        <dbReference type="ChEBI" id="CHEBI:15361"/>
        <dbReference type="ChEBI" id="CHEBI:58689"/>
        <dbReference type="ChEBI" id="CHEBI:58818"/>
        <dbReference type="EC" id="4.2.99.20"/>
    </reaction>
</comment>
<evidence type="ECO:0000259" key="4">
    <source>
        <dbReference type="Pfam" id="PF00561"/>
    </source>
</evidence>
<dbReference type="PANTHER" id="PTHR42916">
    <property type="entry name" value="2-SUCCINYL-5-ENOLPYRUVYL-6-HYDROXY-3-CYCLOHEXENE-1-CARBOXYLATE SYNTHASE"/>
    <property type="match status" value="1"/>
</dbReference>
<dbReference type="Gene3D" id="3.40.50.1820">
    <property type="entry name" value="alpha/beta hydrolase"/>
    <property type="match status" value="1"/>
</dbReference>
<dbReference type="PANTHER" id="PTHR42916:SF1">
    <property type="entry name" value="PROTEIN PHYLLO, CHLOROPLASTIC"/>
    <property type="match status" value="1"/>
</dbReference>
<dbReference type="HAMAP" id="MF_01660">
    <property type="entry name" value="MenH"/>
    <property type="match status" value="1"/>
</dbReference>
<name>A0A1V2UKV6_ENTMU</name>
<protein>
    <recommendedName>
        <fullName evidence="3">Putative 2-succinyl-6-hydroxy-2,4-cyclohexadiene-1-carboxylate synthase</fullName>
        <shortName evidence="3">SHCHC synthase</shortName>
        <ecNumber evidence="3">4.2.99.20</ecNumber>
    </recommendedName>
</protein>
<keyword evidence="2 3" id="KW-0456">Lyase</keyword>
<comment type="subunit">
    <text evidence="3">Monomer.</text>
</comment>
<dbReference type="SUPFAM" id="SSF53474">
    <property type="entry name" value="alpha/beta-Hydrolases"/>
    <property type="match status" value="1"/>
</dbReference>
<dbReference type="STRING" id="53346.A5802_001058"/>
<comment type="pathway">
    <text evidence="3">Quinol/quinone metabolism; menaquinone biosynthesis.</text>
</comment>
<dbReference type="EMBL" id="MSTR01000003">
    <property type="protein sequence ID" value="ONN44031.1"/>
    <property type="molecule type" value="Genomic_DNA"/>
</dbReference>
<evidence type="ECO:0000256" key="1">
    <source>
        <dbReference type="ARBA" id="ARBA00022428"/>
    </source>
</evidence>
<evidence type="ECO:0000313" key="6">
    <source>
        <dbReference type="Proteomes" id="UP000189299"/>
    </source>
</evidence>
<dbReference type="InterPro" id="IPR000073">
    <property type="entry name" value="AB_hydrolase_1"/>
</dbReference>
<dbReference type="AlphaFoldDB" id="A0A1V2UKV6"/>